<dbReference type="EC" id="2.6.1.2" evidence="8"/>
<evidence type="ECO:0000256" key="7">
    <source>
        <dbReference type="ARBA" id="ARBA00025785"/>
    </source>
</evidence>
<evidence type="ECO:0000256" key="4">
    <source>
        <dbReference type="ARBA" id="ARBA00022679"/>
    </source>
</evidence>
<evidence type="ECO:0000256" key="6">
    <source>
        <dbReference type="ARBA" id="ARBA00025708"/>
    </source>
</evidence>
<dbReference type="SUPFAM" id="SSF53383">
    <property type="entry name" value="PLP-dependent transferases"/>
    <property type="match status" value="1"/>
</dbReference>
<dbReference type="InParanoid" id="A0A3B5QP00"/>
<dbReference type="Gene3D" id="1.10.287.1970">
    <property type="match status" value="1"/>
</dbReference>
<evidence type="ECO:0000256" key="8">
    <source>
        <dbReference type="ARBA" id="ARBA00026106"/>
    </source>
</evidence>
<dbReference type="GO" id="GO:0030170">
    <property type="term" value="F:pyridoxal phosphate binding"/>
    <property type="evidence" value="ECO:0007669"/>
    <property type="project" value="InterPro"/>
</dbReference>
<evidence type="ECO:0000256" key="1">
    <source>
        <dbReference type="ARBA" id="ARBA00001933"/>
    </source>
</evidence>
<dbReference type="InterPro" id="IPR004839">
    <property type="entry name" value="Aminotransferase_I/II_large"/>
</dbReference>
<comment type="pathway">
    <text evidence="6">Amino-acid degradation; L-alanine degradation via transaminase pathway; pyruvate from L-alanine: step 1/1.</text>
</comment>
<comment type="cofactor">
    <cofactor evidence="1">
        <name>pyridoxal 5'-phosphate</name>
        <dbReference type="ChEBI" id="CHEBI:597326"/>
    </cofactor>
</comment>
<keyword evidence="5" id="KW-0663">Pyridoxal phosphate</keyword>
<name>A0A3B5QP00_XIPMA</name>
<keyword evidence="3" id="KW-0032">Aminotransferase</keyword>
<evidence type="ECO:0000256" key="9">
    <source>
        <dbReference type="ARBA" id="ARBA00047412"/>
    </source>
</evidence>
<feature type="domain" description="Aminotransferase class I/classII large" evidence="10">
    <location>
        <begin position="94"/>
        <end position="431"/>
    </location>
</feature>
<dbReference type="Pfam" id="PF00155">
    <property type="entry name" value="Aminotran_1_2"/>
    <property type="match status" value="1"/>
</dbReference>
<reference evidence="12" key="2">
    <citation type="journal article" date="2013" name="Nat. Genet.">
        <title>The genome of the platyfish, Xiphophorus maculatus, provides insights into evolutionary adaptation and several complex traits.</title>
        <authorList>
            <person name="Schartl M."/>
            <person name="Walter R.B."/>
            <person name="Shen Y."/>
            <person name="Garcia T."/>
            <person name="Catchen J."/>
            <person name="Amores A."/>
            <person name="Braasch I."/>
            <person name="Chalopin D."/>
            <person name="Volff J.N."/>
            <person name="Lesch K.P."/>
            <person name="Bisazza A."/>
            <person name="Minx P."/>
            <person name="Hillier L."/>
            <person name="Wilson R.K."/>
            <person name="Fuerstenberg S."/>
            <person name="Boore J."/>
            <person name="Searle S."/>
            <person name="Postlethwait J.H."/>
            <person name="Warren W.C."/>
        </authorList>
    </citation>
    <scope>NUCLEOTIDE SEQUENCE [LARGE SCALE GENOMIC DNA]</scope>
    <source>
        <strain evidence="12">JP 163 A</strain>
    </source>
</reference>
<keyword evidence="4" id="KW-0808">Transferase</keyword>
<dbReference type="STRING" id="8083.ENSXMAP00000032397"/>
<dbReference type="Gene3D" id="3.40.640.10">
    <property type="entry name" value="Type I PLP-dependent aspartate aminotransferase-like (Major domain)"/>
    <property type="match status" value="1"/>
</dbReference>
<evidence type="ECO:0000256" key="2">
    <source>
        <dbReference type="ARBA" id="ARBA00011738"/>
    </source>
</evidence>
<dbReference type="InterPro" id="IPR015424">
    <property type="entry name" value="PyrdxlP-dep_Trfase"/>
</dbReference>
<sequence>MIGASAILLAEVCQTVSQDLHHTNRISVTKTLHAVMYFFPFLPSQGEQKAFTKVIDLSSCDPHRTGMPPISFVRQVLSLCCYPELLKEDSFPLDVKQKTQKLLEACNGGSIGSYSSSTVGLPPIQRSVAEFLTRRDGGINSNPEDIILSSGSQKTLADGQDGVLAPLPFPHTLPMLLDEVGVELVPYRLTEERGWALDLEELHRALMTARRQCDPRAIYVSNPGNPTGHVQDRETIEKIIHFAASERLVLLVEEVYQDSVFGQDKKFLSYKKVLFEMGVSYSETVEMVSFHSISTATMGECGLRGGYMELINLDPAVKKFLFHAPGSPSILPQLAMEIMVNPPAPGDNTFFLTQEILLRAETLSQNAGRACKLLNSLPGMSCQPAMGGVFLYPRLHLPAEIIEEAKMLRLSADVLYCRRLLEEEGICLGPGFGHLTNMFPATISFSLALSWCFYCSRFHPALTIQVTFLGRFVSYSHSD</sequence>
<dbReference type="UniPathway" id="UPA00528">
    <property type="reaction ID" value="UER00586"/>
</dbReference>
<dbReference type="InterPro" id="IPR015422">
    <property type="entry name" value="PyrdxlP-dep_Trfase_small"/>
</dbReference>
<evidence type="ECO:0000256" key="5">
    <source>
        <dbReference type="ARBA" id="ARBA00022898"/>
    </source>
</evidence>
<dbReference type="AlphaFoldDB" id="A0A3B5QP00"/>
<dbReference type="GO" id="GO:0042853">
    <property type="term" value="P:L-alanine catabolic process"/>
    <property type="evidence" value="ECO:0007669"/>
    <property type="project" value="UniProtKB-UniPathway"/>
</dbReference>
<comment type="subunit">
    <text evidence="2">Homodimer.</text>
</comment>
<dbReference type="Ensembl" id="ENSXMAT00000029411.1">
    <property type="protein sequence ID" value="ENSXMAP00000032397.1"/>
    <property type="gene ID" value="ENSXMAG00000023850.1"/>
</dbReference>
<reference evidence="12" key="1">
    <citation type="submission" date="2012-01" db="EMBL/GenBank/DDBJ databases">
        <authorList>
            <person name="Walter R."/>
            <person name="Schartl M."/>
            <person name="Warren W."/>
        </authorList>
    </citation>
    <scope>NUCLEOTIDE SEQUENCE [LARGE SCALE GENOMIC DNA]</scope>
    <source>
        <strain evidence="12">JP 163 A</strain>
    </source>
</reference>
<organism evidence="11 12">
    <name type="scientific">Xiphophorus maculatus</name>
    <name type="common">Southern platyfish</name>
    <name type="synonym">Platypoecilus maculatus</name>
    <dbReference type="NCBI Taxonomy" id="8083"/>
    <lineage>
        <taxon>Eukaryota</taxon>
        <taxon>Metazoa</taxon>
        <taxon>Chordata</taxon>
        <taxon>Craniata</taxon>
        <taxon>Vertebrata</taxon>
        <taxon>Euteleostomi</taxon>
        <taxon>Actinopterygii</taxon>
        <taxon>Neopterygii</taxon>
        <taxon>Teleostei</taxon>
        <taxon>Neoteleostei</taxon>
        <taxon>Acanthomorphata</taxon>
        <taxon>Ovalentaria</taxon>
        <taxon>Atherinomorphae</taxon>
        <taxon>Cyprinodontiformes</taxon>
        <taxon>Poeciliidae</taxon>
        <taxon>Poeciliinae</taxon>
        <taxon>Xiphophorus</taxon>
    </lineage>
</organism>
<comment type="similarity">
    <text evidence="7">Belongs to the class-I pyridoxal-phosphate-dependent aminotransferase family. Alanine aminotransferase subfamily.</text>
</comment>
<proteinExistence type="inferred from homology"/>
<comment type="catalytic activity">
    <reaction evidence="9">
        <text>L-alanine + 2-oxoglutarate = pyruvate + L-glutamate</text>
        <dbReference type="Rhea" id="RHEA:19453"/>
        <dbReference type="ChEBI" id="CHEBI:15361"/>
        <dbReference type="ChEBI" id="CHEBI:16810"/>
        <dbReference type="ChEBI" id="CHEBI:29985"/>
        <dbReference type="ChEBI" id="CHEBI:57972"/>
        <dbReference type="EC" id="2.6.1.2"/>
    </reaction>
</comment>
<reference evidence="11" key="4">
    <citation type="submission" date="2025-09" db="UniProtKB">
        <authorList>
            <consortium name="Ensembl"/>
        </authorList>
    </citation>
    <scope>IDENTIFICATION</scope>
    <source>
        <strain evidence="11">JP 163 A</strain>
    </source>
</reference>
<accession>A0A3B5QP00</accession>
<dbReference type="GeneTree" id="ENSGT00940000155265"/>
<protein>
    <recommendedName>
        <fullName evidence="8">alanine transaminase</fullName>
        <ecNumber evidence="8">2.6.1.2</ecNumber>
    </recommendedName>
</protein>
<dbReference type="InterPro" id="IPR045088">
    <property type="entry name" value="ALAT1/2-like"/>
</dbReference>
<evidence type="ECO:0000313" key="12">
    <source>
        <dbReference type="Proteomes" id="UP000002852"/>
    </source>
</evidence>
<dbReference type="GO" id="GO:0004021">
    <property type="term" value="F:L-alanine:2-oxoglutarate aminotransferase activity"/>
    <property type="evidence" value="ECO:0007669"/>
    <property type="project" value="UniProtKB-EC"/>
</dbReference>
<dbReference type="InterPro" id="IPR015421">
    <property type="entry name" value="PyrdxlP-dep_Trfase_major"/>
</dbReference>
<dbReference type="PANTHER" id="PTHR11751">
    <property type="entry name" value="ALANINE AMINOTRANSFERASE"/>
    <property type="match status" value="1"/>
</dbReference>
<dbReference type="Gene3D" id="3.90.1150.10">
    <property type="entry name" value="Aspartate Aminotransferase, domain 1"/>
    <property type="match status" value="1"/>
</dbReference>
<dbReference type="FunFam" id="3.40.640.10:FF:000129">
    <property type="entry name" value="Alanine aminotransferase 2"/>
    <property type="match status" value="1"/>
</dbReference>
<reference evidence="11" key="3">
    <citation type="submission" date="2025-08" db="UniProtKB">
        <authorList>
            <consortium name="Ensembl"/>
        </authorList>
    </citation>
    <scope>IDENTIFICATION</scope>
    <source>
        <strain evidence="11">JP 163 A</strain>
    </source>
</reference>
<dbReference type="CDD" id="cd00609">
    <property type="entry name" value="AAT_like"/>
    <property type="match status" value="1"/>
</dbReference>
<evidence type="ECO:0000313" key="11">
    <source>
        <dbReference type="Ensembl" id="ENSXMAP00000032397.1"/>
    </source>
</evidence>
<dbReference type="PANTHER" id="PTHR11751:SF469">
    <property type="entry name" value="ALANINE TRANSAMINASE"/>
    <property type="match status" value="1"/>
</dbReference>
<dbReference type="Proteomes" id="UP000002852">
    <property type="component" value="Unassembled WGS sequence"/>
</dbReference>
<keyword evidence="12" id="KW-1185">Reference proteome</keyword>
<evidence type="ECO:0000259" key="10">
    <source>
        <dbReference type="Pfam" id="PF00155"/>
    </source>
</evidence>
<evidence type="ECO:0000256" key="3">
    <source>
        <dbReference type="ARBA" id="ARBA00022576"/>
    </source>
</evidence>